<dbReference type="PANTHER" id="PTHR20836:SF0">
    <property type="entry name" value="4-HYDROXY-TETRAHYDRODIPICOLINATE REDUCTASE 1, CHLOROPLASTIC-RELATED"/>
    <property type="match status" value="1"/>
</dbReference>
<protein>
    <recommendedName>
        <fullName evidence="9 12">4-hydroxy-tetrahydrodipicolinate reductase</fullName>
        <ecNumber evidence="9 12">1.17.1.8</ecNumber>
    </recommendedName>
</protein>
<dbReference type="Pfam" id="PF01113">
    <property type="entry name" value="DapB_N"/>
    <property type="match status" value="1"/>
</dbReference>
<comment type="similarity">
    <text evidence="1">Belongs to the DapB family.</text>
</comment>
<dbReference type="Pfam" id="PF05173">
    <property type="entry name" value="DapB_C"/>
    <property type="match status" value="1"/>
</dbReference>
<dbReference type="InterPro" id="IPR000846">
    <property type="entry name" value="DapB_N"/>
</dbReference>
<dbReference type="InterPro" id="IPR023940">
    <property type="entry name" value="DHDPR_bac"/>
</dbReference>
<dbReference type="GO" id="GO:0008839">
    <property type="term" value="F:4-hydroxy-tetrahydrodipicolinate reductase"/>
    <property type="evidence" value="ECO:0007669"/>
    <property type="project" value="UniProtKB-UniRule"/>
</dbReference>
<keyword evidence="4" id="KW-0220">Diaminopimelate biosynthesis</keyword>
<evidence type="ECO:0000256" key="9">
    <source>
        <dbReference type="ARBA" id="ARBA00038983"/>
    </source>
</evidence>
<keyword evidence="7" id="KW-0457">Lysine biosynthesis</keyword>
<dbReference type="InterPro" id="IPR036291">
    <property type="entry name" value="NAD(P)-bd_dom_sf"/>
</dbReference>
<name>A0A7J4JKL5_9ARCH</name>
<evidence type="ECO:0000256" key="6">
    <source>
        <dbReference type="ARBA" id="ARBA00023027"/>
    </source>
</evidence>
<dbReference type="PIRSF" id="PIRSF000161">
    <property type="entry name" value="DHPR"/>
    <property type="match status" value="1"/>
</dbReference>
<keyword evidence="5 15" id="KW-0560">Oxidoreductase</keyword>
<evidence type="ECO:0000256" key="3">
    <source>
        <dbReference type="ARBA" id="ARBA00022857"/>
    </source>
</evidence>
<evidence type="ECO:0000259" key="14">
    <source>
        <dbReference type="Pfam" id="PF05173"/>
    </source>
</evidence>
<reference evidence="16" key="2">
    <citation type="submission" date="2021-03" db="EMBL/GenBank/DDBJ databases">
        <authorList>
            <person name="Jaffe A."/>
        </authorList>
    </citation>
    <scope>NUCLEOTIDE SEQUENCE</scope>
    <source>
        <strain evidence="16">RIFCSPLOWO2_01_FULL_58_19</strain>
    </source>
</reference>
<keyword evidence="6" id="KW-0520">NAD</keyword>
<dbReference type="Proteomes" id="UP000564964">
    <property type="component" value="Unassembled WGS sequence"/>
</dbReference>
<evidence type="ECO:0000256" key="12">
    <source>
        <dbReference type="NCBIfam" id="TIGR00036"/>
    </source>
</evidence>
<organism evidence="15 17">
    <name type="scientific">Candidatus Iainarchaeum sp</name>
    <dbReference type="NCBI Taxonomy" id="3101447"/>
    <lineage>
        <taxon>Archaea</taxon>
        <taxon>Candidatus Iainarchaeota</taxon>
        <taxon>Candidatus Iainarchaeia</taxon>
        <taxon>Candidatus Iainarchaeales</taxon>
        <taxon>Candidatus Iainarchaeaceae</taxon>
        <taxon>Candidatus Iainarchaeum</taxon>
    </lineage>
</organism>
<dbReference type="SUPFAM" id="SSF55347">
    <property type="entry name" value="Glyceraldehyde-3-phosphate dehydrogenase-like, C-terminal domain"/>
    <property type="match status" value="1"/>
</dbReference>
<evidence type="ECO:0000259" key="13">
    <source>
        <dbReference type="Pfam" id="PF01113"/>
    </source>
</evidence>
<comment type="catalytic activity">
    <reaction evidence="10">
        <text>(S)-2,3,4,5-tetrahydrodipicolinate + NADP(+) + H2O = (2S,4S)-4-hydroxy-2,3,4,5-tetrahydrodipicolinate + NADPH + H(+)</text>
        <dbReference type="Rhea" id="RHEA:35331"/>
        <dbReference type="ChEBI" id="CHEBI:15377"/>
        <dbReference type="ChEBI" id="CHEBI:15378"/>
        <dbReference type="ChEBI" id="CHEBI:16845"/>
        <dbReference type="ChEBI" id="CHEBI:57783"/>
        <dbReference type="ChEBI" id="CHEBI:58349"/>
        <dbReference type="ChEBI" id="CHEBI:67139"/>
        <dbReference type="EC" id="1.17.1.8"/>
    </reaction>
</comment>
<evidence type="ECO:0000256" key="10">
    <source>
        <dbReference type="ARBA" id="ARBA00049080"/>
    </source>
</evidence>
<keyword evidence="3" id="KW-0521">NADP</keyword>
<sequence length="252" mass="27456">MRLGLIGFGAMGKEVARIAKERGHEIVAIVDPKAAEATAKVIDAKALEKAEACIDFSSLNGVMENIEKTAALKKNMVVGTTGWYEHVGEARKIVGKRGIGFVYASNFSVGVNAFYRIVAEAAKAMNGLKEYDVFGYELHHNRKQDSPSGTAKSLAKIIVNNFSRKKKVIYEKLDRKIEADELHFASIRGGSVPGTHVIGFDSAADSIELKHEARSRAGFALGAVLAAEWIKGKKGFFEVNDFMNDLLEGKHV</sequence>
<evidence type="ECO:0000256" key="4">
    <source>
        <dbReference type="ARBA" id="ARBA00022915"/>
    </source>
</evidence>
<dbReference type="Proteomes" id="UP000678237">
    <property type="component" value="Unassembled WGS sequence"/>
</dbReference>
<accession>A0A7J4JKL5</accession>
<evidence type="ECO:0000256" key="11">
    <source>
        <dbReference type="ARBA" id="ARBA00049396"/>
    </source>
</evidence>
<feature type="domain" description="Dihydrodipicolinate reductase N-terminal" evidence="13">
    <location>
        <begin position="1"/>
        <end position="107"/>
    </location>
</feature>
<evidence type="ECO:0000256" key="5">
    <source>
        <dbReference type="ARBA" id="ARBA00023002"/>
    </source>
</evidence>
<dbReference type="GO" id="GO:0009089">
    <property type="term" value="P:lysine biosynthetic process via diaminopimelate"/>
    <property type="evidence" value="ECO:0007669"/>
    <property type="project" value="UniProtKB-UniRule"/>
</dbReference>
<dbReference type="PANTHER" id="PTHR20836">
    <property type="entry name" value="DIHYDRODIPICOLINATE REDUCTASE"/>
    <property type="match status" value="1"/>
</dbReference>
<dbReference type="NCBIfam" id="TIGR00036">
    <property type="entry name" value="dapB"/>
    <property type="match status" value="1"/>
</dbReference>
<evidence type="ECO:0000256" key="7">
    <source>
        <dbReference type="ARBA" id="ARBA00023154"/>
    </source>
</evidence>
<reference evidence="16" key="3">
    <citation type="submission" date="2021-05" db="EMBL/GenBank/DDBJ databases">
        <title>Protein family content uncovers lineage relationships and bacterial pathway maintenance mechanisms in DPANN archaea.</title>
        <authorList>
            <person name="Castelle C.J."/>
            <person name="Meheust R."/>
            <person name="Jaffe A.L."/>
            <person name="Seitz K."/>
            <person name="Gong X."/>
            <person name="Baker B.J."/>
            <person name="Banfield J.F."/>
        </authorList>
    </citation>
    <scope>NUCLEOTIDE SEQUENCE</scope>
    <source>
        <strain evidence="16">RIFCSPLOWO2_01_FULL_58_19</strain>
    </source>
</reference>
<evidence type="ECO:0000313" key="16">
    <source>
        <dbReference type="EMBL" id="MBS3062387.1"/>
    </source>
</evidence>
<proteinExistence type="inferred from homology"/>
<dbReference type="EMBL" id="JAGVWE010000002">
    <property type="protein sequence ID" value="MBS3062387.1"/>
    <property type="molecule type" value="Genomic_DNA"/>
</dbReference>
<evidence type="ECO:0000256" key="1">
    <source>
        <dbReference type="ARBA" id="ARBA00006642"/>
    </source>
</evidence>
<gene>
    <name evidence="15" type="primary">dapB</name>
    <name evidence="15" type="ORF">HA252_00160</name>
    <name evidence="16" type="ORF">J4203_00815</name>
</gene>
<dbReference type="EC" id="1.17.1.8" evidence="9 12"/>
<evidence type="ECO:0000313" key="17">
    <source>
        <dbReference type="Proteomes" id="UP000564964"/>
    </source>
</evidence>
<dbReference type="Gene3D" id="3.30.360.10">
    <property type="entry name" value="Dihydrodipicolinate Reductase, domain 2"/>
    <property type="match status" value="1"/>
</dbReference>
<reference evidence="17" key="1">
    <citation type="journal article" date="2020" name="bioRxiv">
        <title>A rank-normalized archaeal taxonomy based on genome phylogeny resolves widespread incomplete and uneven classifications.</title>
        <authorList>
            <person name="Rinke C."/>
            <person name="Chuvochina M."/>
            <person name="Mussig A.J."/>
            <person name="Chaumeil P.-A."/>
            <person name="Waite D.W."/>
            <person name="Whitman W.B."/>
            <person name="Parks D.H."/>
            <person name="Hugenholtz P."/>
        </authorList>
    </citation>
    <scope>NUCLEOTIDE SEQUENCE [LARGE SCALE GENOMIC DNA]</scope>
</reference>
<evidence type="ECO:0000256" key="8">
    <source>
        <dbReference type="ARBA" id="ARBA00037922"/>
    </source>
</evidence>
<comment type="catalytic activity">
    <reaction evidence="11">
        <text>(S)-2,3,4,5-tetrahydrodipicolinate + NAD(+) + H2O = (2S,4S)-4-hydroxy-2,3,4,5-tetrahydrodipicolinate + NADH + H(+)</text>
        <dbReference type="Rhea" id="RHEA:35323"/>
        <dbReference type="ChEBI" id="CHEBI:15377"/>
        <dbReference type="ChEBI" id="CHEBI:15378"/>
        <dbReference type="ChEBI" id="CHEBI:16845"/>
        <dbReference type="ChEBI" id="CHEBI:57540"/>
        <dbReference type="ChEBI" id="CHEBI:57945"/>
        <dbReference type="ChEBI" id="CHEBI:67139"/>
        <dbReference type="EC" id="1.17.1.8"/>
    </reaction>
</comment>
<dbReference type="AlphaFoldDB" id="A0A7J4JKL5"/>
<evidence type="ECO:0000313" key="15">
    <source>
        <dbReference type="EMBL" id="HIH15806.1"/>
    </source>
</evidence>
<comment type="pathway">
    <text evidence="8">Amino-acid biosynthesis; L-lysine biosynthesis via DAP pathway; (S)-tetrahydrodipicolinate from L-aspartate: step 4/4.</text>
</comment>
<dbReference type="InterPro" id="IPR022663">
    <property type="entry name" value="DapB_C"/>
</dbReference>
<dbReference type="Gene3D" id="3.40.50.720">
    <property type="entry name" value="NAD(P)-binding Rossmann-like Domain"/>
    <property type="match status" value="1"/>
</dbReference>
<keyword evidence="2" id="KW-0028">Amino-acid biosynthesis</keyword>
<dbReference type="SUPFAM" id="SSF51735">
    <property type="entry name" value="NAD(P)-binding Rossmann-fold domains"/>
    <property type="match status" value="1"/>
</dbReference>
<dbReference type="EMBL" id="DUGH01000004">
    <property type="protein sequence ID" value="HIH15806.1"/>
    <property type="molecule type" value="Genomic_DNA"/>
</dbReference>
<dbReference type="GO" id="GO:0005829">
    <property type="term" value="C:cytosol"/>
    <property type="evidence" value="ECO:0007669"/>
    <property type="project" value="TreeGrafter"/>
</dbReference>
<comment type="caution">
    <text evidence="15">The sequence shown here is derived from an EMBL/GenBank/DDBJ whole genome shotgun (WGS) entry which is preliminary data.</text>
</comment>
<dbReference type="GO" id="GO:0019877">
    <property type="term" value="P:diaminopimelate biosynthetic process"/>
    <property type="evidence" value="ECO:0007669"/>
    <property type="project" value="UniProtKB-KW"/>
</dbReference>
<evidence type="ECO:0000256" key="2">
    <source>
        <dbReference type="ARBA" id="ARBA00022605"/>
    </source>
</evidence>
<feature type="domain" description="Dihydrodipicolinate reductase C-terminal" evidence="14">
    <location>
        <begin position="110"/>
        <end position="243"/>
    </location>
</feature>